<proteinExistence type="predicted"/>
<keyword evidence="1" id="KW-0812">Transmembrane</keyword>
<name>A0A6L5BLY6_9PSED</name>
<evidence type="ECO:0000313" key="2">
    <source>
        <dbReference type="EMBL" id="KAF2389288.1"/>
    </source>
</evidence>
<feature type="transmembrane region" description="Helical" evidence="1">
    <location>
        <begin position="27"/>
        <end position="47"/>
    </location>
</feature>
<feature type="transmembrane region" description="Helical" evidence="1">
    <location>
        <begin position="119"/>
        <end position="142"/>
    </location>
</feature>
<evidence type="ECO:0000313" key="3">
    <source>
        <dbReference type="Proteomes" id="UP000475265"/>
    </source>
</evidence>
<keyword evidence="1" id="KW-0472">Membrane</keyword>
<keyword evidence="1" id="KW-1133">Transmembrane helix</keyword>
<feature type="transmembrane region" description="Helical" evidence="1">
    <location>
        <begin position="67"/>
        <end position="90"/>
    </location>
</feature>
<dbReference type="EMBL" id="JAAAXX010000002">
    <property type="protein sequence ID" value="KAF2389288.1"/>
    <property type="molecule type" value="Genomic_DNA"/>
</dbReference>
<reference evidence="2 3" key="1">
    <citation type="submission" date="2019-12" db="EMBL/GenBank/DDBJ databases">
        <title>Endophytic bacteria associated with Panax ginseng seedlings.</title>
        <authorList>
            <person name="Park J.M."/>
            <person name="Shin R."/>
            <person name="Jo S.H."/>
        </authorList>
    </citation>
    <scope>NUCLEOTIDE SEQUENCE [LARGE SCALE GENOMIC DNA]</scope>
    <source>
        <strain evidence="2 3">PgKB32</strain>
    </source>
</reference>
<dbReference type="RefSeq" id="WP_239512051.1">
    <property type="nucleotide sequence ID" value="NZ_JAAAXX010000002.1"/>
</dbReference>
<feature type="transmembrane region" description="Helical" evidence="1">
    <location>
        <begin position="97"/>
        <end position="113"/>
    </location>
</feature>
<dbReference type="AlphaFoldDB" id="A0A6L5BLY6"/>
<evidence type="ECO:0000256" key="1">
    <source>
        <dbReference type="SAM" id="Phobius"/>
    </source>
</evidence>
<protein>
    <submittedName>
        <fullName evidence="2">Uncharacterized protein</fullName>
    </submittedName>
</protein>
<gene>
    <name evidence="2" type="ORF">FX983_03727</name>
</gene>
<organism evidence="2 3">
    <name type="scientific">Pseudomonas frederiksbergensis</name>
    <dbReference type="NCBI Taxonomy" id="104087"/>
    <lineage>
        <taxon>Bacteria</taxon>
        <taxon>Pseudomonadati</taxon>
        <taxon>Pseudomonadota</taxon>
        <taxon>Gammaproteobacteria</taxon>
        <taxon>Pseudomonadales</taxon>
        <taxon>Pseudomonadaceae</taxon>
        <taxon>Pseudomonas</taxon>
    </lineage>
</organism>
<dbReference type="Proteomes" id="UP000475265">
    <property type="component" value="Unassembled WGS sequence"/>
</dbReference>
<comment type="caution">
    <text evidence="2">The sequence shown here is derived from an EMBL/GenBank/DDBJ whole genome shotgun (WGS) entry which is preliminary data.</text>
</comment>
<accession>A0A6L5BLY6</accession>
<sequence length="163" mass="17788">MINVSDEMRGCPKYVADSNLFGGMNTLGRMLISVLIHGFGCVAYAILNDAVVHAYKAFNGGFTTRGVAIGGASHALFYIFVAVNLIVALLPNLLAKLLLLSVMVGFILLWMMPDNPLRALFYGVAQGCVTFMAILTTQVIELRWAQRTWNRRIGHNPPAGVCQ</sequence>